<keyword evidence="4" id="KW-0804">Transcription</keyword>
<reference evidence="6 7" key="1">
    <citation type="submission" date="2017-04" db="EMBL/GenBank/DDBJ databases">
        <authorList>
            <person name="Afonso C.L."/>
            <person name="Miller P.J."/>
            <person name="Scott M.A."/>
            <person name="Spackman E."/>
            <person name="Goraichik I."/>
            <person name="Dimitrov K.M."/>
            <person name="Suarez D.L."/>
            <person name="Swayne D.E."/>
        </authorList>
    </citation>
    <scope>NUCLEOTIDE SEQUENCE [LARGE SCALE GENOMIC DNA]</scope>
    <source>
        <strain evidence="6">LMG 28154</strain>
    </source>
</reference>
<evidence type="ECO:0000256" key="3">
    <source>
        <dbReference type="ARBA" id="ARBA00023125"/>
    </source>
</evidence>
<proteinExistence type="inferred from homology"/>
<dbReference type="GO" id="GO:0003700">
    <property type="term" value="F:DNA-binding transcription factor activity"/>
    <property type="evidence" value="ECO:0007669"/>
    <property type="project" value="InterPro"/>
</dbReference>
<dbReference type="SUPFAM" id="SSF53850">
    <property type="entry name" value="Periplasmic binding protein-like II"/>
    <property type="match status" value="1"/>
</dbReference>
<sequence length="301" mass="33169">MNVKHSSTARPPLANLETVCLVAREGSLSAAASVSGITHGAVSRRISAVENWLGIPLFERHGRGVRLTPDGQRFVGRIEEAFSIIDNAAVQWHAHGRARQVKMSVLPAFAELWLFERLGALEAGPPPLRVQLDISSRLSDVSGGEVDLAIRYGRGTWPNVHAELFFAETLYPVAHPDLAAKLSADDGVEWLSFALLHDSDLTGWRTWLAGQGHGVKPRVQDRRFEDYSLVLAAAQAGLGIALARMPLAQSWLRKNRLVRLSRRVVESPLGYYLVTAKHERRPEILALMERLRAESGKKSSA</sequence>
<comment type="similarity">
    <text evidence="1">Belongs to the LysR transcriptional regulatory family.</text>
</comment>
<keyword evidence="2" id="KW-0805">Transcription regulation</keyword>
<keyword evidence="3" id="KW-0238">DNA-binding</keyword>
<evidence type="ECO:0000259" key="5">
    <source>
        <dbReference type="PROSITE" id="PS50931"/>
    </source>
</evidence>
<dbReference type="PANTHER" id="PTHR30537:SF79">
    <property type="entry name" value="TRANSCRIPTIONAL REGULATOR-RELATED"/>
    <property type="match status" value="1"/>
</dbReference>
<dbReference type="GO" id="GO:0006351">
    <property type="term" value="P:DNA-templated transcription"/>
    <property type="evidence" value="ECO:0007669"/>
    <property type="project" value="TreeGrafter"/>
</dbReference>
<dbReference type="AlphaFoldDB" id="A0A238GYX9"/>
<dbReference type="Pfam" id="PF00126">
    <property type="entry name" value="HTH_1"/>
    <property type="match status" value="1"/>
</dbReference>
<dbReference type="PANTHER" id="PTHR30537">
    <property type="entry name" value="HTH-TYPE TRANSCRIPTIONAL REGULATOR"/>
    <property type="match status" value="1"/>
</dbReference>
<dbReference type="InterPro" id="IPR000847">
    <property type="entry name" value="LysR_HTH_N"/>
</dbReference>
<dbReference type="PROSITE" id="PS50931">
    <property type="entry name" value="HTH_LYSR"/>
    <property type="match status" value="1"/>
</dbReference>
<dbReference type="InterPro" id="IPR036388">
    <property type="entry name" value="WH-like_DNA-bd_sf"/>
</dbReference>
<evidence type="ECO:0000256" key="1">
    <source>
        <dbReference type="ARBA" id="ARBA00009437"/>
    </source>
</evidence>
<dbReference type="EMBL" id="FXAN01000013">
    <property type="protein sequence ID" value="SMF98206.1"/>
    <property type="molecule type" value="Genomic_DNA"/>
</dbReference>
<evidence type="ECO:0000313" key="6">
    <source>
        <dbReference type="EMBL" id="SMF98206.1"/>
    </source>
</evidence>
<dbReference type="Gene3D" id="1.10.10.10">
    <property type="entry name" value="Winged helix-like DNA-binding domain superfamily/Winged helix DNA-binding domain"/>
    <property type="match status" value="1"/>
</dbReference>
<dbReference type="InterPro" id="IPR036390">
    <property type="entry name" value="WH_DNA-bd_sf"/>
</dbReference>
<evidence type="ECO:0000256" key="2">
    <source>
        <dbReference type="ARBA" id="ARBA00023015"/>
    </source>
</evidence>
<dbReference type="Gene3D" id="3.40.190.10">
    <property type="entry name" value="Periplasmic binding protein-like II"/>
    <property type="match status" value="2"/>
</dbReference>
<name>A0A238GYX9_9BURK</name>
<gene>
    <name evidence="6" type="ORF">BSIN_1497</name>
</gene>
<dbReference type="InterPro" id="IPR005119">
    <property type="entry name" value="LysR_subst-bd"/>
</dbReference>
<dbReference type="Pfam" id="PF03466">
    <property type="entry name" value="LysR_substrate"/>
    <property type="match status" value="1"/>
</dbReference>
<evidence type="ECO:0000313" key="7">
    <source>
        <dbReference type="Proteomes" id="UP000198460"/>
    </source>
</evidence>
<dbReference type="SUPFAM" id="SSF46785">
    <property type="entry name" value="Winged helix' DNA-binding domain"/>
    <property type="match status" value="1"/>
</dbReference>
<organism evidence="6 7">
    <name type="scientific">Burkholderia singularis</name>
    <dbReference type="NCBI Taxonomy" id="1503053"/>
    <lineage>
        <taxon>Bacteria</taxon>
        <taxon>Pseudomonadati</taxon>
        <taxon>Pseudomonadota</taxon>
        <taxon>Betaproteobacteria</taxon>
        <taxon>Burkholderiales</taxon>
        <taxon>Burkholderiaceae</taxon>
        <taxon>Burkholderia</taxon>
        <taxon>pseudomallei group</taxon>
    </lineage>
</organism>
<dbReference type="GO" id="GO:0043565">
    <property type="term" value="F:sequence-specific DNA binding"/>
    <property type="evidence" value="ECO:0007669"/>
    <property type="project" value="TreeGrafter"/>
</dbReference>
<accession>A0A238GYX9</accession>
<protein>
    <submittedName>
        <fullName evidence="6">Transcriptional regulator</fullName>
    </submittedName>
</protein>
<evidence type="ECO:0000256" key="4">
    <source>
        <dbReference type="ARBA" id="ARBA00023163"/>
    </source>
</evidence>
<feature type="domain" description="HTH lysR-type" evidence="5">
    <location>
        <begin position="11"/>
        <end position="68"/>
    </location>
</feature>
<dbReference type="InterPro" id="IPR058163">
    <property type="entry name" value="LysR-type_TF_proteobact-type"/>
</dbReference>
<dbReference type="Proteomes" id="UP000198460">
    <property type="component" value="Unassembled WGS sequence"/>
</dbReference>
<dbReference type="RefSeq" id="WP_089339255.1">
    <property type="nucleotide sequence ID" value="NZ_FXAN01000013.1"/>
</dbReference>